<reference evidence="1" key="1">
    <citation type="journal article" date="2014" name="Genome Announc.">
        <title>Draft genome sequences of the altered schaedler flora, a defined bacterial community from gnotobiotic mice.</title>
        <authorList>
            <person name="Wannemuehler M.J."/>
            <person name="Overstreet A.M."/>
            <person name="Ward D.V."/>
            <person name="Phillips G.J."/>
        </authorList>
    </citation>
    <scope>NUCLEOTIDE SEQUENCE</scope>
    <source>
        <strain evidence="1">ASF457</strain>
    </source>
</reference>
<accession>V2Q7J7</accession>
<dbReference type="KEGG" id="msch:N508_002151"/>
<keyword evidence="2" id="KW-1185">Reference proteome</keyword>
<evidence type="ECO:0000313" key="2">
    <source>
        <dbReference type="Proteomes" id="UP000017429"/>
    </source>
</evidence>
<organism evidence="1 2">
    <name type="scientific">Mucispirillum schaedleri ASF457</name>
    <dbReference type="NCBI Taxonomy" id="1379858"/>
    <lineage>
        <taxon>Bacteria</taxon>
        <taxon>Pseudomonadati</taxon>
        <taxon>Deferribacterota</taxon>
        <taxon>Deferribacteres</taxon>
        <taxon>Deferribacterales</taxon>
        <taxon>Mucispirillaceae</taxon>
        <taxon>Mucispirillum</taxon>
    </lineage>
</organism>
<reference evidence="1" key="2">
    <citation type="submission" date="2022-05" db="EMBL/GenBank/DDBJ databases">
        <authorList>
            <person name="Proctor A.L."/>
            <person name="Phillips G.J."/>
            <person name="Wannemuehler M.J."/>
        </authorList>
    </citation>
    <scope>NUCLEOTIDE SEQUENCE</scope>
    <source>
        <strain evidence="1">ASF457</strain>
    </source>
</reference>
<protein>
    <submittedName>
        <fullName evidence="1">Uncharacterized protein</fullName>
    </submittedName>
</protein>
<proteinExistence type="predicted"/>
<dbReference type="Proteomes" id="UP000017429">
    <property type="component" value="Chromosome"/>
</dbReference>
<gene>
    <name evidence="1" type="ORF">N508_002151</name>
</gene>
<dbReference type="EMBL" id="CP097562">
    <property type="protein sequence ID" value="USF25056.1"/>
    <property type="molecule type" value="Genomic_DNA"/>
</dbReference>
<sequence>MKQLLILVLFFLSPIFIFAEDLEENNECRKFYKLKLQDNKYFRYKPKQIIGYPNEETFESTWHIDCKNSKVFSTGGIFEREYTLEKHRYDSNSKVYLVDMLGEEEGDIHKYTLKIKYIDDDKAYIYGYYDNKLEDIYTNNPNKYKVIVK</sequence>
<dbReference type="AlphaFoldDB" id="V2Q7J7"/>
<dbReference type="RefSeq" id="WP_023276140.1">
    <property type="nucleotide sequence ID" value="NZ_CP097562.1"/>
</dbReference>
<evidence type="ECO:0000313" key="1">
    <source>
        <dbReference type="EMBL" id="USF25056.1"/>
    </source>
</evidence>
<reference evidence="1" key="3">
    <citation type="submission" date="2022-06" db="EMBL/GenBank/DDBJ databases">
        <title>Resources to Facilitate Use of the Altered Schaedler Flora (ASF) Mouse Model to Study Microbiome Function.</title>
        <authorList>
            <person name="Proctor A."/>
            <person name="Parvinroo S."/>
            <person name="Richie T."/>
            <person name="Jia X."/>
            <person name="Lee S.T.M."/>
            <person name="Karp P.D."/>
            <person name="Paley S."/>
            <person name="Kostic A.D."/>
            <person name="Pierre J.F."/>
            <person name="Wannemuehler M.J."/>
            <person name="Phillips G.J."/>
        </authorList>
    </citation>
    <scope>NUCLEOTIDE SEQUENCE</scope>
    <source>
        <strain evidence="1">ASF457</strain>
    </source>
</reference>
<name>V2Q7J7_9BACT</name>